<evidence type="ECO:0000256" key="7">
    <source>
        <dbReference type="ARBA" id="ARBA00023136"/>
    </source>
</evidence>
<dbReference type="GO" id="GO:0055085">
    <property type="term" value="P:transmembrane transport"/>
    <property type="evidence" value="ECO:0007669"/>
    <property type="project" value="InterPro"/>
</dbReference>
<feature type="transmembrane region" description="Helical" evidence="8">
    <location>
        <begin position="68"/>
        <end position="86"/>
    </location>
</feature>
<feature type="transmembrane region" description="Helical" evidence="8">
    <location>
        <begin position="169"/>
        <end position="189"/>
    </location>
</feature>
<evidence type="ECO:0000256" key="2">
    <source>
        <dbReference type="ARBA" id="ARBA00010145"/>
    </source>
</evidence>
<feature type="transmembrane region" description="Helical" evidence="8">
    <location>
        <begin position="293"/>
        <end position="313"/>
    </location>
</feature>
<evidence type="ECO:0000256" key="6">
    <source>
        <dbReference type="ARBA" id="ARBA00022989"/>
    </source>
</evidence>
<dbReference type="STRING" id="762845.BCR26_16960"/>
<comment type="caution">
    <text evidence="9">The sequence shown here is derived from an EMBL/GenBank/DDBJ whole genome shotgun (WGS) entry which is preliminary data.</text>
</comment>
<dbReference type="Pfam" id="PF03547">
    <property type="entry name" value="Mem_trans"/>
    <property type="match status" value="1"/>
</dbReference>
<evidence type="ECO:0000313" key="9">
    <source>
        <dbReference type="EMBL" id="OEH81333.1"/>
    </source>
</evidence>
<evidence type="ECO:0000256" key="1">
    <source>
        <dbReference type="ARBA" id="ARBA00004651"/>
    </source>
</evidence>
<dbReference type="RefSeq" id="WP_069699694.1">
    <property type="nucleotide sequence ID" value="NZ_JAGGMA010000021.1"/>
</dbReference>
<keyword evidence="6 8" id="KW-1133">Transmembrane helix</keyword>
<feature type="transmembrane region" description="Helical" evidence="8">
    <location>
        <begin position="201"/>
        <end position="220"/>
    </location>
</feature>
<dbReference type="Proteomes" id="UP000095256">
    <property type="component" value="Unassembled WGS sequence"/>
</dbReference>
<feature type="transmembrane region" description="Helical" evidence="8">
    <location>
        <begin position="98"/>
        <end position="121"/>
    </location>
</feature>
<keyword evidence="7 8" id="KW-0472">Membrane</keyword>
<feature type="transmembrane region" description="Helical" evidence="8">
    <location>
        <begin position="232"/>
        <end position="254"/>
    </location>
</feature>
<feature type="transmembrane region" description="Helical" evidence="8">
    <location>
        <begin position="35"/>
        <end position="56"/>
    </location>
</feature>
<sequence>MASAFVNILLIFFLVFMGYYLCYKRWFDSYIGEAFSLLVLNLALPVSMFVSIIESFTKEELIQLLHQIWLPLISIVVTFGVSILYSRLFKISRNRQGVFQNMFTFSNTIFLGLPITLAVFGEEAIPLVLLYYLCNTLLFWTIGVWLMARDNPLFRENKAEFNLLVALKKIFSPALNSFILGIVFVLFKVPTPSFLLSLLKYIAPLTTPLSMFFMGILVYETGIKNLKLTKEVVHVLIGRYVISPLIVVGLSFIFPSSHLMFQVCILQAAMPVPNTVPILVGTYSIDKEYSATCLSYSILFYLMYIPILLKFLLQL</sequence>
<evidence type="ECO:0000256" key="8">
    <source>
        <dbReference type="SAM" id="Phobius"/>
    </source>
</evidence>
<organism evidence="9 10">
    <name type="scientific">Enterococcus rivorum</name>
    <dbReference type="NCBI Taxonomy" id="762845"/>
    <lineage>
        <taxon>Bacteria</taxon>
        <taxon>Bacillati</taxon>
        <taxon>Bacillota</taxon>
        <taxon>Bacilli</taxon>
        <taxon>Lactobacillales</taxon>
        <taxon>Enterococcaceae</taxon>
        <taxon>Enterococcus</taxon>
    </lineage>
</organism>
<dbReference type="PANTHER" id="PTHR36838:SF1">
    <property type="entry name" value="SLR1864 PROTEIN"/>
    <property type="match status" value="1"/>
</dbReference>
<protein>
    <submittedName>
        <fullName evidence="9">Transporter</fullName>
    </submittedName>
</protein>
<dbReference type="Gene3D" id="1.20.1530.20">
    <property type="match status" value="1"/>
</dbReference>
<gene>
    <name evidence="9" type="ORF">BCR26_16960</name>
</gene>
<dbReference type="EMBL" id="MIEK01000051">
    <property type="protein sequence ID" value="OEH81333.1"/>
    <property type="molecule type" value="Genomic_DNA"/>
</dbReference>
<evidence type="ECO:0000256" key="4">
    <source>
        <dbReference type="ARBA" id="ARBA00022475"/>
    </source>
</evidence>
<accession>A0A1E5KTZ5</accession>
<evidence type="ECO:0000256" key="5">
    <source>
        <dbReference type="ARBA" id="ARBA00022692"/>
    </source>
</evidence>
<reference evidence="9 10" key="1">
    <citation type="submission" date="2016-09" db="EMBL/GenBank/DDBJ databases">
        <authorList>
            <person name="Capua I."/>
            <person name="De Benedictis P."/>
            <person name="Joannis T."/>
            <person name="Lombin L.H."/>
            <person name="Cattoli G."/>
        </authorList>
    </citation>
    <scope>NUCLEOTIDE SEQUENCE [LARGE SCALE GENOMIC DNA]</scope>
    <source>
        <strain evidence="9 10">LMG 25899</strain>
    </source>
</reference>
<feature type="transmembrane region" description="Helical" evidence="8">
    <location>
        <begin position="127"/>
        <end position="148"/>
    </location>
</feature>
<dbReference type="AlphaFoldDB" id="A0A1E5KTZ5"/>
<keyword evidence="5 8" id="KW-0812">Transmembrane</keyword>
<dbReference type="GO" id="GO:0005886">
    <property type="term" value="C:plasma membrane"/>
    <property type="evidence" value="ECO:0007669"/>
    <property type="project" value="UniProtKB-SubCell"/>
</dbReference>
<dbReference type="InterPro" id="IPR038770">
    <property type="entry name" value="Na+/solute_symporter_sf"/>
</dbReference>
<name>A0A1E5KTZ5_9ENTE</name>
<evidence type="ECO:0000256" key="3">
    <source>
        <dbReference type="ARBA" id="ARBA00022448"/>
    </source>
</evidence>
<evidence type="ECO:0000313" key="10">
    <source>
        <dbReference type="Proteomes" id="UP000095256"/>
    </source>
</evidence>
<proteinExistence type="inferred from homology"/>
<dbReference type="OrthoDB" id="9798064at2"/>
<dbReference type="InterPro" id="IPR004776">
    <property type="entry name" value="Mem_transp_PIN-like"/>
</dbReference>
<comment type="similarity">
    <text evidence="2">Belongs to the auxin efflux carrier (TC 2.A.69) family.</text>
</comment>
<keyword evidence="10" id="KW-1185">Reference proteome</keyword>
<keyword evidence="4" id="KW-1003">Cell membrane</keyword>
<dbReference type="PANTHER" id="PTHR36838">
    <property type="entry name" value="AUXIN EFFLUX CARRIER FAMILY PROTEIN"/>
    <property type="match status" value="1"/>
</dbReference>
<keyword evidence="3" id="KW-0813">Transport</keyword>
<comment type="subcellular location">
    <subcellularLocation>
        <location evidence="1">Cell membrane</location>
        <topology evidence="1">Multi-pass membrane protein</topology>
    </subcellularLocation>
</comment>
<feature type="transmembrane region" description="Helical" evidence="8">
    <location>
        <begin position="260"/>
        <end position="281"/>
    </location>
</feature>
<feature type="transmembrane region" description="Helical" evidence="8">
    <location>
        <begin position="6"/>
        <end position="23"/>
    </location>
</feature>